<dbReference type="EMBL" id="JAUIQD010000002">
    <property type="protein sequence ID" value="KAK3360167.1"/>
    <property type="molecule type" value="Genomic_DNA"/>
</dbReference>
<sequence>MDPPTKKRSLFAIPNFFRTSATPPAESDANARAVLKAGADEPLAPLPVEFGNASTSAPESPVKRASESQLASRKIIGRAQGPSSKLSQSFSASDFSTRLSSATPKASSFSGMASAAPRRMPGDNPYKTTSSSFSSTISHPPTNLYNKTTNFSGASTTPRNIFRNSAIYQRPAIPSFSPRVPTNTIRQAFPPNTPGKVPRGAAADVTSRGLGHTAPSELFTMRIPEPPRHLTGEVLAREVPDDPARTGSVYADEFLAHYCPPDLDEHQRRQFFCILDLRRLKYAADEVFTKKDWKINITNFAKEFEKSRSLIMLRYGLYEFKTVRASEAVKKEWKQKHGIASSEDEVEAEPTVTYKANVSSKRKAEDELTQTGNALTASASNANKRSRAPEAGPPTPFKNKRKADAVGEPDENQPSKLLKPTATPQKTPSATKSVFESIVNNTLATSTTPAKSPSKNSLFGSSTAPKLPNGTVGRPVFDTASKPQAAPTNIFGHLSDASKGSPNDDADAESETSSNAGEAESEGQEASQSDEPSAAPSVGEPTPQYKAGKAAAVTANGASSASSDGGDSSQGRSIFDRITRGTDGQPVRKFGPQESKSPFATSPDQDRSASASGGGSIFNFGGNSTPSDGPSMFSQRPPQPTTMFGSSLAPGGGTSTGTNSPFTFGGASSLATTPATGTPEPAAEPEENRGTNADGDEAPQEQISLTEGGPGEEDEAVVLEVRAKALKLVPDTDSDDDSGSAKDKTKNPWKTQGVGPLRILKSKATGAVRLLLRAEPRGHIALNRLVLPNFNYLVEPPAGGKYVKLTTSTEDGAGLETWMLQVKTNDLAKKLAATLEDNKKANA</sequence>
<feature type="region of interest" description="Disordered" evidence="1">
    <location>
        <begin position="173"/>
        <end position="208"/>
    </location>
</feature>
<dbReference type="InterPro" id="IPR000156">
    <property type="entry name" value="Ran_bind_dom"/>
</dbReference>
<dbReference type="AlphaFoldDB" id="A0AAJ0HRX7"/>
<comment type="caution">
    <text evidence="3">The sequence shown here is derived from an EMBL/GenBank/DDBJ whole genome shotgun (WGS) entry which is preliminary data.</text>
</comment>
<feature type="compositionally biased region" description="Low complexity" evidence="1">
    <location>
        <begin position="656"/>
        <end position="681"/>
    </location>
</feature>
<name>A0AAJ0HRX7_9PEZI</name>
<dbReference type="SUPFAM" id="SSF50729">
    <property type="entry name" value="PH domain-like"/>
    <property type="match status" value="1"/>
</dbReference>
<keyword evidence="4" id="KW-1185">Reference proteome</keyword>
<feature type="compositionally biased region" description="Polar residues" evidence="1">
    <location>
        <begin position="422"/>
        <end position="464"/>
    </location>
</feature>
<feature type="domain" description="RanBD1" evidence="2">
    <location>
        <begin position="699"/>
        <end position="843"/>
    </location>
</feature>
<evidence type="ECO:0000259" key="2">
    <source>
        <dbReference type="PROSITE" id="PS50196"/>
    </source>
</evidence>
<feature type="compositionally biased region" description="Polar residues" evidence="1">
    <location>
        <begin position="594"/>
        <end position="603"/>
    </location>
</feature>
<dbReference type="SMART" id="SM00160">
    <property type="entry name" value="RanBD"/>
    <property type="match status" value="1"/>
</dbReference>
<evidence type="ECO:0000256" key="1">
    <source>
        <dbReference type="SAM" id="MobiDB-lite"/>
    </source>
</evidence>
<dbReference type="Gene3D" id="2.30.29.30">
    <property type="entry name" value="Pleckstrin-homology domain (PH domain)/Phosphotyrosine-binding domain (PTB)"/>
    <property type="match status" value="1"/>
</dbReference>
<dbReference type="InterPro" id="IPR053074">
    <property type="entry name" value="NPC_Nucleoporin"/>
</dbReference>
<accession>A0AAJ0HRX7</accession>
<feature type="compositionally biased region" description="Low complexity" evidence="1">
    <location>
        <begin position="546"/>
        <end position="569"/>
    </location>
</feature>
<dbReference type="Proteomes" id="UP001275084">
    <property type="component" value="Unassembled WGS sequence"/>
</dbReference>
<evidence type="ECO:0000313" key="4">
    <source>
        <dbReference type="Proteomes" id="UP001275084"/>
    </source>
</evidence>
<feature type="region of interest" description="Disordered" evidence="1">
    <location>
        <begin position="729"/>
        <end position="753"/>
    </location>
</feature>
<proteinExistence type="predicted"/>
<reference evidence="3" key="1">
    <citation type="journal article" date="2023" name="Mol. Phylogenet. Evol.">
        <title>Genome-scale phylogeny and comparative genomics of the fungal order Sordariales.</title>
        <authorList>
            <person name="Hensen N."/>
            <person name="Bonometti L."/>
            <person name="Westerberg I."/>
            <person name="Brannstrom I.O."/>
            <person name="Guillou S."/>
            <person name="Cros-Aarteil S."/>
            <person name="Calhoun S."/>
            <person name="Haridas S."/>
            <person name="Kuo A."/>
            <person name="Mondo S."/>
            <person name="Pangilinan J."/>
            <person name="Riley R."/>
            <person name="LaButti K."/>
            <person name="Andreopoulos B."/>
            <person name="Lipzen A."/>
            <person name="Chen C."/>
            <person name="Yan M."/>
            <person name="Daum C."/>
            <person name="Ng V."/>
            <person name="Clum A."/>
            <person name="Steindorff A."/>
            <person name="Ohm R.A."/>
            <person name="Martin F."/>
            <person name="Silar P."/>
            <person name="Natvig D.O."/>
            <person name="Lalanne C."/>
            <person name="Gautier V."/>
            <person name="Ament-Velasquez S.L."/>
            <person name="Kruys A."/>
            <person name="Hutchinson M.I."/>
            <person name="Powell A.J."/>
            <person name="Barry K."/>
            <person name="Miller A.N."/>
            <person name="Grigoriev I.V."/>
            <person name="Debuchy R."/>
            <person name="Gladieux P."/>
            <person name="Hiltunen Thoren M."/>
            <person name="Johannesson H."/>
        </authorList>
    </citation>
    <scope>NUCLEOTIDE SEQUENCE</scope>
    <source>
        <strain evidence="3">CBS 955.72</strain>
    </source>
</reference>
<feature type="region of interest" description="Disordered" evidence="1">
    <location>
        <begin position="356"/>
        <end position="715"/>
    </location>
</feature>
<protein>
    <recommendedName>
        <fullName evidence="2">RanBD1 domain-containing protein</fullName>
    </recommendedName>
</protein>
<evidence type="ECO:0000313" key="3">
    <source>
        <dbReference type="EMBL" id="KAK3360167.1"/>
    </source>
</evidence>
<feature type="compositionally biased region" description="Low complexity" evidence="1">
    <location>
        <begin position="128"/>
        <end position="138"/>
    </location>
</feature>
<feature type="compositionally biased region" description="Polar residues" evidence="1">
    <location>
        <begin position="625"/>
        <end position="645"/>
    </location>
</feature>
<dbReference type="PROSITE" id="PS50196">
    <property type="entry name" value="RANBD1"/>
    <property type="match status" value="1"/>
</dbReference>
<feature type="region of interest" description="Disordered" evidence="1">
    <location>
        <begin position="43"/>
        <end position="141"/>
    </location>
</feature>
<dbReference type="CDD" id="cd13170">
    <property type="entry name" value="RanBD_NUP50"/>
    <property type="match status" value="1"/>
</dbReference>
<dbReference type="PANTHER" id="PTHR38697">
    <property type="entry name" value="NUCLEAR PORE COMPLEX PROTEIN SIMILAR TO S. CEREVISIAE NUP2 (EUROFUNG)"/>
    <property type="match status" value="1"/>
</dbReference>
<gene>
    <name evidence="3" type="ORF">B0T25DRAFT_449260</name>
</gene>
<feature type="compositionally biased region" description="Polar residues" evidence="1">
    <location>
        <begin position="81"/>
        <end position="111"/>
    </location>
</feature>
<dbReference type="InterPro" id="IPR011993">
    <property type="entry name" value="PH-like_dom_sf"/>
</dbReference>
<feature type="compositionally biased region" description="Low complexity" evidence="1">
    <location>
        <begin position="511"/>
        <end position="529"/>
    </location>
</feature>
<organism evidence="3 4">
    <name type="scientific">Lasiosphaeria hispida</name>
    <dbReference type="NCBI Taxonomy" id="260671"/>
    <lineage>
        <taxon>Eukaryota</taxon>
        <taxon>Fungi</taxon>
        <taxon>Dikarya</taxon>
        <taxon>Ascomycota</taxon>
        <taxon>Pezizomycotina</taxon>
        <taxon>Sordariomycetes</taxon>
        <taxon>Sordariomycetidae</taxon>
        <taxon>Sordariales</taxon>
        <taxon>Lasiosphaeriaceae</taxon>
        <taxon>Lasiosphaeria</taxon>
    </lineage>
</organism>
<reference evidence="3" key="2">
    <citation type="submission" date="2023-06" db="EMBL/GenBank/DDBJ databases">
        <authorList>
            <consortium name="Lawrence Berkeley National Laboratory"/>
            <person name="Haridas S."/>
            <person name="Hensen N."/>
            <person name="Bonometti L."/>
            <person name="Westerberg I."/>
            <person name="Brannstrom I.O."/>
            <person name="Guillou S."/>
            <person name="Cros-Aarteil S."/>
            <person name="Calhoun S."/>
            <person name="Kuo A."/>
            <person name="Mondo S."/>
            <person name="Pangilinan J."/>
            <person name="Riley R."/>
            <person name="Labutti K."/>
            <person name="Andreopoulos B."/>
            <person name="Lipzen A."/>
            <person name="Chen C."/>
            <person name="Yanf M."/>
            <person name="Daum C."/>
            <person name="Ng V."/>
            <person name="Clum A."/>
            <person name="Steindorff A."/>
            <person name="Ohm R."/>
            <person name="Martin F."/>
            <person name="Silar P."/>
            <person name="Natvig D."/>
            <person name="Lalanne C."/>
            <person name="Gautier V."/>
            <person name="Ament-Velasquez S.L."/>
            <person name="Kruys A."/>
            <person name="Hutchinson M.I."/>
            <person name="Powell A.J."/>
            <person name="Barry K."/>
            <person name="Miller A.N."/>
            <person name="Grigoriev I.V."/>
            <person name="Debuchy R."/>
            <person name="Gladieux P."/>
            <person name="Thoren M.H."/>
            <person name="Johannesson H."/>
        </authorList>
    </citation>
    <scope>NUCLEOTIDE SEQUENCE</scope>
    <source>
        <strain evidence="3">CBS 955.72</strain>
    </source>
</reference>
<dbReference type="PANTHER" id="PTHR38697:SF1">
    <property type="entry name" value="NUCLEAR PORE COMPLEX PROTEIN SIMILAR TO S. CEREVISIAE NUP2 (EUROFUNG)"/>
    <property type="match status" value="1"/>
</dbReference>
<dbReference type="Pfam" id="PF00638">
    <property type="entry name" value="Ran_BP1"/>
    <property type="match status" value="1"/>
</dbReference>